<dbReference type="Gene3D" id="1.10.260.40">
    <property type="entry name" value="lambda repressor-like DNA-binding domains"/>
    <property type="match status" value="1"/>
</dbReference>
<dbReference type="GO" id="GO:0003677">
    <property type="term" value="F:DNA binding"/>
    <property type="evidence" value="ECO:0007669"/>
    <property type="project" value="InterPro"/>
</dbReference>
<organism evidence="2 3">
    <name type="scientific">Staphylococcus delphini</name>
    <dbReference type="NCBI Taxonomy" id="53344"/>
    <lineage>
        <taxon>Bacteria</taxon>
        <taxon>Bacillati</taxon>
        <taxon>Bacillota</taxon>
        <taxon>Bacilli</taxon>
        <taxon>Bacillales</taxon>
        <taxon>Staphylococcaceae</taxon>
        <taxon>Staphylococcus</taxon>
        <taxon>Staphylococcus intermedius group</taxon>
    </lineage>
</organism>
<feature type="domain" description="HTH cro/C1-type" evidence="1">
    <location>
        <begin position="10"/>
        <end position="64"/>
    </location>
</feature>
<dbReference type="InterPro" id="IPR001387">
    <property type="entry name" value="Cro/C1-type_HTH"/>
</dbReference>
<evidence type="ECO:0000313" key="3">
    <source>
        <dbReference type="Proteomes" id="UP000675994"/>
    </source>
</evidence>
<dbReference type="EMBL" id="CP063367">
    <property type="protein sequence ID" value="QUM68649.1"/>
    <property type="molecule type" value="Genomic_DNA"/>
</dbReference>
<accession>A0AAQ0D583</accession>
<proteinExistence type="predicted"/>
<dbReference type="Proteomes" id="UP000675994">
    <property type="component" value="Chromosome"/>
</dbReference>
<dbReference type="CDD" id="cd00093">
    <property type="entry name" value="HTH_XRE"/>
    <property type="match status" value="1"/>
</dbReference>
<dbReference type="AlphaFoldDB" id="A0AAQ0D583"/>
<dbReference type="InterPro" id="IPR010982">
    <property type="entry name" value="Lambda_DNA-bd_dom_sf"/>
</dbReference>
<evidence type="ECO:0000313" key="2">
    <source>
        <dbReference type="EMBL" id="QUM68649.1"/>
    </source>
</evidence>
<sequence length="80" mass="9460">MKYDFDYSLLYKRMAEYRYSQSSLASAIPISRTSINHKLQGKNLFTQWEIKRICDILDIAPTKVGKYFFKQNVQKTVQTT</sequence>
<protein>
    <submittedName>
        <fullName evidence="2">DUF739 family protein</fullName>
    </submittedName>
</protein>
<gene>
    <name evidence="2" type="ORF">IPU22_08685</name>
</gene>
<name>A0AAQ0D583_9STAP</name>
<reference evidence="2" key="1">
    <citation type="journal article" date="2021" name="Front. Microbiol.">
        <title>Presence and Characterization of a Novel cfr-Carrying Tn558 Transposon Derivative in Staphylococcus delphini Isolated From Retail Food.</title>
        <authorList>
            <person name="Zhang F."/>
            <person name="Wu S."/>
            <person name="Huang J."/>
            <person name="Yang R."/>
            <person name="Zhang J."/>
            <person name="Lei T."/>
            <person name="Dai J."/>
            <person name="Ding Y."/>
            <person name="Xue L."/>
            <person name="Wang J."/>
            <person name="Chen M."/>
            <person name="Wu Q."/>
        </authorList>
    </citation>
    <scope>NUCLEOTIDE SEQUENCE</scope>
    <source>
        <strain evidence="2">2794-1</strain>
    </source>
</reference>
<dbReference type="RefSeq" id="WP_212574577.1">
    <property type="nucleotide sequence ID" value="NZ_CP063367.1"/>
</dbReference>
<dbReference type="Pfam" id="PF05339">
    <property type="entry name" value="DUF739"/>
    <property type="match status" value="1"/>
</dbReference>
<dbReference type="PROSITE" id="PS50943">
    <property type="entry name" value="HTH_CROC1"/>
    <property type="match status" value="1"/>
</dbReference>
<dbReference type="SUPFAM" id="SSF47413">
    <property type="entry name" value="lambda repressor-like DNA-binding domains"/>
    <property type="match status" value="1"/>
</dbReference>
<evidence type="ECO:0000259" key="1">
    <source>
        <dbReference type="PROSITE" id="PS50943"/>
    </source>
</evidence>
<dbReference type="InterPro" id="IPR008003">
    <property type="entry name" value="DUF739"/>
</dbReference>